<comment type="caution">
    <text evidence="1">The sequence shown here is derived from an EMBL/GenBank/DDBJ whole genome shotgun (WGS) entry which is preliminary data.</text>
</comment>
<dbReference type="InterPro" id="IPR012337">
    <property type="entry name" value="RNaseH-like_sf"/>
</dbReference>
<reference evidence="1 2" key="1">
    <citation type="submission" date="2023-04" db="EMBL/GenBank/DDBJ databases">
        <title>Genome of Basidiobolus ranarum AG-B5.</title>
        <authorList>
            <person name="Stajich J.E."/>
            <person name="Carter-House D."/>
            <person name="Gryganskyi A."/>
        </authorList>
    </citation>
    <scope>NUCLEOTIDE SEQUENCE [LARGE SCALE GENOMIC DNA]</scope>
    <source>
        <strain evidence="1 2">AG-B5</strain>
    </source>
</reference>
<proteinExistence type="predicted"/>
<keyword evidence="2" id="KW-1185">Reference proteome</keyword>
<dbReference type="InterPro" id="IPR036397">
    <property type="entry name" value="RNaseH_sf"/>
</dbReference>
<dbReference type="Gene3D" id="3.30.420.10">
    <property type="entry name" value="Ribonuclease H-like superfamily/Ribonuclease H"/>
    <property type="match status" value="1"/>
</dbReference>
<gene>
    <name evidence="1" type="ORF">K7432_017533</name>
</gene>
<evidence type="ECO:0000313" key="2">
    <source>
        <dbReference type="Proteomes" id="UP001479436"/>
    </source>
</evidence>
<protein>
    <submittedName>
        <fullName evidence="1">Uncharacterized protein</fullName>
    </submittedName>
</protein>
<organism evidence="1 2">
    <name type="scientific">Basidiobolus ranarum</name>
    <dbReference type="NCBI Taxonomy" id="34480"/>
    <lineage>
        <taxon>Eukaryota</taxon>
        <taxon>Fungi</taxon>
        <taxon>Fungi incertae sedis</taxon>
        <taxon>Zoopagomycota</taxon>
        <taxon>Entomophthoromycotina</taxon>
        <taxon>Basidiobolomycetes</taxon>
        <taxon>Basidiobolales</taxon>
        <taxon>Basidiobolaceae</taxon>
        <taxon>Basidiobolus</taxon>
    </lineage>
</organism>
<dbReference type="Proteomes" id="UP001479436">
    <property type="component" value="Unassembled WGS sequence"/>
</dbReference>
<dbReference type="EMBL" id="JASJQH010010795">
    <property type="protein sequence ID" value="KAK9670749.1"/>
    <property type="molecule type" value="Genomic_DNA"/>
</dbReference>
<name>A0ABR2VK83_9FUNG</name>
<accession>A0ABR2VK83</accession>
<sequence>MEKIREVLTTFKDSNTLVETETGPNIKQIQTDNGGEDTSTLFKHLSKVHGIKQETTAAVVVLGCKQQL</sequence>
<evidence type="ECO:0000313" key="1">
    <source>
        <dbReference type="EMBL" id="KAK9670749.1"/>
    </source>
</evidence>
<dbReference type="SUPFAM" id="SSF53098">
    <property type="entry name" value="Ribonuclease H-like"/>
    <property type="match status" value="1"/>
</dbReference>